<keyword evidence="3" id="KW-1185">Reference proteome</keyword>
<dbReference type="Gene3D" id="2.170.170.11">
    <property type="entry name" value="Malate synthase G - maily-beta sub-domain"/>
    <property type="match status" value="1"/>
</dbReference>
<dbReference type="PANTHER" id="PTHR42739">
    <property type="entry name" value="MALATE SYNTHASE G"/>
    <property type="match status" value="1"/>
</dbReference>
<proteinExistence type="predicted"/>
<dbReference type="Proteomes" id="UP001589813">
    <property type="component" value="Unassembled WGS sequence"/>
</dbReference>
<dbReference type="SUPFAM" id="SSF51645">
    <property type="entry name" value="Malate synthase G"/>
    <property type="match status" value="1"/>
</dbReference>
<dbReference type="EMBL" id="JBHLXP010000001">
    <property type="protein sequence ID" value="MFC0047069.1"/>
    <property type="molecule type" value="Genomic_DNA"/>
</dbReference>
<sequence>MTMTALQIETDPMIQQQLQQLTALNDAHLRQVLDYSKAMLDKLFPLEHGSHQQVKSYVVYYQHLLAFFADGQSTGLKNPAQFVALCGSKEQPQTLLFNDGTRHLEISLCRHSDRGNQASAGIEDIQLQLSGDEWFSLVRGTVVTTQKQCRSGACYTHKAGGDYRLN</sequence>
<accession>A0ABV6B886</accession>
<dbReference type="Pfam" id="PF20658">
    <property type="entry name" value="MSG_insertion"/>
    <property type="match status" value="1"/>
</dbReference>
<organism evidence="2 3">
    <name type="scientific">Rheinheimera tilapiae</name>
    <dbReference type="NCBI Taxonomy" id="875043"/>
    <lineage>
        <taxon>Bacteria</taxon>
        <taxon>Pseudomonadati</taxon>
        <taxon>Pseudomonadota</taxon>
        <taxon>Gammaproteobacteria</taxon>
        <taxon>Chromatiales</taxon>
        <taxon>Chromatiaceae</taxon>
        <taxon>Rheinheimera</taxon>
    </lineage>
</organism>
<dbReference type="RefSeq" id="WP_377239960.1">
    <property type="nucleotide sequence ID" value="NZ_JBHLXP010000001.1"/>
</dbReference>
<gene>
    <name evidence="2" type="ORF">ACFFJP_02050</name>
</gene>
<comment type="caution">
    <text evidence="2">The sequence shown here is derived from an EMBL/GenBank/DDBJ whole genome shotgun (WGS) entry which is preliminary data.</text>
</comment>
<dbReference type="InterPro" id="IPR048357">
    <property type="entry name" value="MSG_insertion"/>
</dbReference>
<evidence type="ECO:0000259" key="1">
    <source>
        <dbReference type="Pfam" id="PF20658"/>
    </source>
</evidence>
<name>A0ABV6B886_9GAMM</name>
<dbReference type="InterPro" id="IPR011076">
    <property type="entry name" value="Malate_synth_sf"/>
</dbReference>
<feature type="domain" description="Malate synthase G alpha-beta insertion" evidence="1">
    <location>
        <begin position="25"/>
        <end position="97"/>
    </location>
</feature>
<dbReference type="PANTHER" id="PTHR42739:SF1">
    <property type="entry name" value="MALATE SYNTHASE G"/>
    <property type="match status" value="1"/>
</dbReference>
<evidence type="ECO:0000313" key="2">
    <source>
        <dbReference type="EMBL" id="MFC0047069.1"/>
    </source>
</evidence>
<protein>
    <submittedName>
        <fullName evidence="2">Malate synthase</fullName>
    </submittedName>
</protein>
<dbReference type="InterPro" id="IPR006253">
    <property type="entry name" value="Malate_synthG"/>
</dbReference>
<reference evidence="2 3" key="1">
    <citation type="submission" date="2024-09" db="EMBL/GenBank/DDBJ databases">
        <authorList>
            <person name="Sun Q."/>
            <person name="Mori K."/>
        </authorList>
    </citation>
    <scope>NUCLEOTIDE SEQUENCE [LARGE SCALE GENOMIC DNA]</scope>
    <source>
        <strain evidence="2 3">KCTC 23315</strain>
    </source>
</reference>
<evidence type="ECO:0000313" key="3">
    <source>
        <dbReference type="Proteomes" id="UP001589813"/>
    </source>
</evidence>